<keyword evidence="2" id="KW-1185">Reference proteome</keyword>
<dbReference type="Proteomes" id="UP000008744">
    <property type="component" value="Unassembled WGS sequence"/>
</dbReference>
<dbReference type="HOGENOM" id="CLU_2335827_0_0_1"/>
<name>B4HA80_DROPE</name>
<sequence>MSIITAAGVQRCPIDKRHHGCWQAMSANSEMFALHTRRIRIHAGMVFLHFMAAGNHRHTNLAESRVIWRPSAIAPSTLHCVVQCPHFLPHQSHERIQR</sequence>
<dbReference type="AlphaFoldDB" id="B4HA80"/>
<dbReference type="EMBL" id="CH479237">
    <property type="protein sequence ID" value="EDW36764.1"/>
    <property type="molecule type" value="Genomic_DNA"/>
</dbReference>
<evidence type="ECO:0000313" key="1">
    <source>
        <dbReference type="EMBL" id="EDW36764.1"/>
    </source>
</evidence>
<evidence type="ECO:0000313" key="2">
    <source>
        <dbReference type="Proteomes" id="UP000008744"/>
    </source>
</evidence>
<accession>B4HA80</accession>
<gene>
    <name evidence="1" type="primary">Dper\GL18411</name>
    <name evidence="1" type="ORF">Dper_GL18411</name>
</gene>
<reference evidence="1 2" key="1">
    <citation type="journal article" date="2007" name="Nature">
        <title>Evolution of genes and genomes on the Drosophila phylogeny.</title>
        <authorList>
            <consortium name="Drosophila 12 Genomes Consortium"/>
            <person name="Clark A.G."/>
            <person name="Eisen M.B."/>
            <person name="Smith D.R."/>
            <person name="Bergman C.M."/>
            <person name="Oliver B."/>
            <person name="Markow T.A."/>
            <person name="Kaufman T.C."/>
            <person name="Kellis M."/>
            <person name="Gelbart W."/>
            <person name="Iyer V.N."/>
            <person name="Pollard D.A."/>
            <person name="Sackton T.B."/>
            <person name="Larracuente A.M."/>
            <person name="Singh N.D."/>
            <person name="Abad J.P."/>
            <person name="Abt D.N."/>
            <person name="Adryan B."/>
            <person name="Aguade M."/>
            <person name="Akashi H."/>
            <person name="Anderson W.W."/>
            <person name="Aquadro C.F."/>
            <person name="Ardell D.H."/>
            <person name="Arguello R."/>
            <person name="Artieri C.G."/>
            <person name="Barbash D.A."/>
            <person name="Barker D."/>
            <person name="Barsanti P."/>
            <person name="Batterham P."/>
            <person name="Batzoglou S."/>
            <person name="Begun D."/>
            <person name="Bhutkar A."/>
            <person name="Blanco E."/>
            <person name="Bosak S.A."/>
            <person name="Bradley R.K."/>
            <person name="Brand A.D."/>
            <person name="Brent M.R."/>
            <person name="Brooks A.N."/>
            <person name="Brown R.H."/>
            <person name="Butlin R.K."/>
            <person name="Caggese C."/>
            <person name="Calvi B.R."/>
            <person name="Bernardo de Carvalho A."/>
            <person name="Caspi A."/>
            <person name="Castrezana S."/>
            <person name="Celniker S.E."/>
            <person name="Chang J.L."/>
            <person name="Chapple C."/>
            <person name="Chatterji S."/>
            <person name="Chinwalla A."/>
            <person name="Civetta A."/>
            <person name="Clifton S.W."/>
            <person name="Comeron J.M."/>
            <person name="Costello J.C."/>
            <person name="Coyne J.A."/>
            <person name="Daub J."/>
            <person name="David R.G."/>
            <person name="Delcher A.L."/>
            <person name="Delehaunty K."/>
            <person name="Do C.B."/>
            <person name="Ebling H."/>
            <person name="Edwards K."/>
            <person name="Eickbush T."/>
            <person name="Evans J.D."/>
            <person name="Filipski A."/>
            <person name="Findeiss S."/>
            <person name="Freyhult E."/>
            <person name="Fulton L."/>
            <person name="Fulton R."/>
            <person name="Garcia A.C."/>
            <person name="Gardiner A."/>
            <person name="Garfield D.A."/>
            <person name="Garvin B.E."/>
            <person name="Gibson G."/>
            <person name="Gilbert D."/>
            <person name="Gnerre S."/>
            <person name="Godfrey J."/>
            <person name="Good R."/>
            <person name="Gotea V."/>
            <person name="Gravely B."/>
            <person name="Greenberg A.J."/>
            <person name="Griffiths-Jones S."/>
            <person name="Gross S."/>
            <person name="Guigo R."/>
            <person name="Gustafson E.A."/>
            <person name="Haerty W."/>
            <person name="Hahn M.W."/>
            <person name="Halligan D.L."/>
            <person name="Halpern A.L."/>
            <person name="Halter G.M."/>
            <person name="Han M.V."/>
            <person name="Heger A."/>
            <person name="Hillier L."/>
            <person name="Hinrichs A.S."/>
            <person name="Holmes I."/>
            <person name="Hoskins R.A."/>
            <person name="Hubisz M.J."/>
            <person name="Hultmark D."/>
            <person name="Huntley M.A."/>
            <person name="Jaffe D.B."/>
            <person name="Jagadeeshan S."/>
            <person name="Jeck W.R."/>
            <person name="Johnson J."/>
            <person name="Jones C.D."/>
            <person name="Jordan W.C."/>
            <person name="Karpen G.H."/>
            <person name="Kataoka E."/>
            <person name="Keightley P.D."/>
            <person name="Kheradpour P."/>
            <person name="Kirkness E.F."/>
            <person name="Koerich L.B."/>
            <person name="Kristiansen K."/>
            <person name="Kudrna D."/>
            <person name="Kulathinal R.J."/>
            <person name="Kumar S."/>
            <person name="Kwok R."/>
            <person name="Lander E."/>
            <person name="Langley C.H."/>
            <person name="Lapoint R."/>
            <person name="Lazzaro B.P."/>
            <person name="Lee S.J."/>
            <person name="Levesque L."/>
            <person name="Li R."/>
            <person name="Lin C.F."/>
            <person name="Lin M.F."/>
            <person name="Lindblad-Toh K."/>
            <person name="Llopart A."/>
            <person name="Long M."/>
            <person name="Low L."/>
            <person name="Lozovsky E."/>
            <person name="Lu J."/>
            <person name="Luo M."/>
            <person name="Machado C.A."/>
            <person name="Makalowski W."/>
            <person name="Marzo M."/>
            <person name="Matsuda M."/>
            <person name="Matzkin L."/>
            <person name="McAllister B."/>
            <person name="McBride C.S."/>
            <person name="McKernan B."/>
            <person name="McKernan K."/>
            <person name="Mendez-Lago M."/>
            <person name="Minx P."/>
            <person name="Mollenhauer M.U."/>
            <person name="Montooth K."/>
            <person name="Mount S.M."/>
            <person name="Mu X."/>
            <person name="Myers E."/>
            <person name="Negre B."/>
            <person name="Newfeld S."/>
            <person name="Nielsen R."/>
            <person name="Noor M.A."/>
            <person name="O'Grady P."/>
            <person name="Pachter L."/>
            <person name="Papaceit M."/>
            <person name="Parisi M.J."/>
            <person name="Parisi M."/>
            <person name="Parts L."/>
            <person name="Pedersen J.S."/>
            <person name="Pesole G."/>
            <person name="Phillippy A.M."/>
            <person name="Ponting C.P."/>
            <person name="Pop M."/>
            <person name="Porcelli D."/>
            <person name="Powell J.R."/>
            <person name="Prohaska S."/>
            <person name="Pruitt K."/>
            <person name="Puig M."/>
            <person name="Quesneville H."/>
            <person name="Ram K.R."/>
            <person name="Rand D."/>
            <person name="Rasmussen M.D."/>
            <person name="Reed L.K."/>
            <person name="Reenan R."/>
            <person name="Reily A."/>
            <person name="Remington K.A."/>
            <person name="Rieger T.T."/>
            <person name="Ritchie M.G."/>
            <person name="Robin C."/>
            <person name="Rogers Y.H."/>
            <person name="Rohde C."/>
            <person name="Rozas J."/>
            <person name="Rubenfield M.J."/>
            <person name="Ruiz A."/>
            <person name="Russo S."/>
            <person name="Salzberg S.L."/>
            <person name="Sanchez-Gracia A."/>
            <person name="Saranga D.J."/>
            <person name="Sato H."/>
            <person name="Schaeffer S.W."/>
            <person name="Schatz M.C."/>
            <person name="Schlenke T."/>
            <person name="Schwartz R."/>
            <person name="Segarra C."/>
            <person name="Singh R.S."/>
            <person name="Sirot L."/>
            <person name="Sirota M."/>
            <person name="Sisneros N.B."/>
            <person name="Smith C.D."/>
            <person name="Smith T.F."/>
            <person name="Spieth J."/>
            <person name="Stage D.E."/>
            <person name="Stark A."/>
            <person name="Stephan W."/>
            <person name="Strausberg R.L."/>
            <person name="Strempel S."/>
            <person name="Sturgill D."/>
            <person name="Sutton G."/>
            <person name="Sutton G.G."/>
            <person name="Tao W."/>
            <person name="Teichmann S."/>
            <person name="Tobari Y.N."/>
            <person name="Tomimura Y."/>
            <person name="Tsolas J.M."/>
            <person name="Valente V.L."/>
            <person name="Venter E."/>
            <person name="Venter J.C."/>
            <person name="Vicario S."/>
            <person name="Vieira F.G."/>
            <person name="Vilella A.J."/>
            <person name="Villasante A."/>
            <person name="Walenz B."/>
            <person name="Wang J."/>
            <person name="Wasserman M."/>
            <person name="Watts T."/>
            <person name="Wilson D."/>
            <person name="Wilson R.K."/>
            <person name="Wing R.A."/>
            <person name="Wolfner M.F."/>
            <person name="Wong A."/>
            <person name="Wong G.K."/>
            <person name="Wu C.I."/>
            <person name="Wu G."/>
            <person name="Yamamoto D."/>
            <person name="Yang H.P."/>
            <person name="Yang S.P."/>
            <person name="Yorke J.A."/>
            <person name="Yoshida K."/>
            <person name="Zdobnov E."/>
            <person name="Zhang P."/>
            <person name="Zhang Y."/>
            <person name="Zimin A.V."/>
            <person name="Baldwin J."/>
            <person name="Abdouelleil A."/>
            <person name="Abdulkadir J."/>
            <person name="Abebe A."/>
            <person name="Abera B."/>
            <person name="Abreu J."/>
            <person name="Acer S.C."/>
            <person name="Aftuck L."/>
            <person name="Alexander A."/>
            <person name="An P."/>
            <person name="Anderson E."/>
            <person name="Anderson S."/>
            <person name="Arachi H."/>
            <person name="Azer M."/>
            <person name="Bachantsang P."/>
            <person name="Barry A."/>
            <person name="Bayul T."/>
            <person name="Berlin A."/>
            <person name="Bessette D."/>
            <person name="Bloom T."/>
            <person name="Blye J."/>
            <person name="Boguslavskiy L."/>
            <person name="Bonnet C."/>
            <person name="Boukhgalter B."/>
            <person name="Bourzgui I."/>
            <person name="Brown A."/>
            <person name="Cahill P."/>
            <person name="Channer S."/>
            <person name="Cheshatsang Y."/>
            <person name="Chuda L."/>
            <person name="Citroen M."/>
            <person name="Collymore A."/>
            <person name="Cooke P."/>
            <person name="Costello M."/>
            <person name="D'Aco K."/>
            <person name="Daza R."/>
            <person name="De Haan G."/>
            <person name="DeGray S."/>
            <person name="DeMaso C."/>
            <person name="Dhargay N."/>
            <person name="Dooley K."/>
            <person name="Dooley E."/>
            <person name="Doricent M."/>
            <person name="Dorje P."/>
            <person name="Dorjee K."/>
            <person name="Dupes A."/>
            <person name="Elong R."/>
            <person name="Falk J."/>
            <person name="Farina A."/>
            <person name="Faro S."/>
            <person name="Ferguson D."/>
            <person name="Fisher S."/>
            <person name="Foley C.D."/>
            <person name="Franke A."/>
            <person name="Friedrich D."/>
            <person name="Gadbois L."/>
            <person name="Gearin G."/>
            <person name="Gearin C.R."/>
            <person name="Giannoukos G."/>
            <person name="Goode T."/>
            <person name="Graham J."/>
            <person name="Grandbois E."/>
            <person name="Grewal S."/>
            <person name="Gyaltsen K."/>
            <person name="Hafez N."/>
            <person name="Hagos B."/>
            <person name="Hall J."/>
            <person name="Henson C."/>
            <person name="Hollinger A."/>
            <person name="Honan T."/>
            <person name="Huard M.D."/>
            <person name="Hughes L."/>
            <person name="Hurhula B."/>
            <person name="Husby M.E."/>
            <person name="Kamat A."/>
            <person name="Kanga B."/>
            <person name="Kashin S."/>
            <person name="Khazanovich D."/>
            <person name="Kisner P."/>
            <person name="Lance K."/>
            <person name="Lara M."/>
            <person name="Lee W."/>
            <person name="Lennon N."/>
            <person name="Letendre F."/>
            <person name="LeVine R."/>
            <person name="Lipovsky A."/>
            <person name="Liu X."/>
            <person name="Liu J."/>
            <person name="Liu S."/>
            <person name="Lokyitsang T."/>
            <person name="Lokyitsang Y."/>
            <person name="Lubonja R."/>
            <person name="Lui A."/>
            <person name="MacDonald P."/>
            <person name="Magnisalis V."/>
            <person name="Maru K."/>
            <person name="Matthews C."/>
            <person name="McCusker W."/>
            <person name="McDonough S."/>
            <person name="Mehta T."/>
            <person name="Meldrim J."/>
            <person name="Meneus L."/>
            <person name="Mihai O."/>
            <person name="Mihalev A."/>
            <person name="Mihova T."/>
            <person name="Mittelman R."/>
            <person name="Mlenga V."/>
            <person name="Montmayeur A."/>
            <person name="Mulrain L."/>
            <person name="Navidi A."/>
            <person name="Naylor J."/>
            <person name="Negash T."/>
            <person name="Nguyen T."/>
            <person name="Nguyen N."/>
            <person name="Nicol R."/>
            <person name="Norbu C."/>
            <person name="Norbu N."/>
            <person name="Novod N."/>
            <person name="O'Neill B."/>
            <person name="Osman S."/>
            <person name="Markiewicz E."/>
            <person name="Oyono O.L."/>
            <person name="Patti C."/>
            <person name="Phunkhang P."/>
            <person name="Pierre F."/>
            <person name="Priest M."/>
            <person name="Raghuraman S."/>
            <person name="Rege F."/>
            <person name="Reyes R."/>
            <person name="Rise C."/>
            <person name="Rogov P."/>
            <person name="Ross K."/>
            <person name="Ryan E."/>
            <person name="Settipalli S."/>
            <person name="Shea T."/>
            <person name="Sherpa N."/>
            <person name="Shi L."/>
            <person name="Shih D."/>
            <person name="Sparrow T."/>
            <person name="Spaulding J."/>
            <person name="Stalker J."/>
            <person name="Stange-Thomann N."/>
            <person name="Stavropoulos S."/>
            <person name="Stone C."/>
            <person name="Strader C."/>
            <person name="Tesfaye S."/>
            <person name="Thomson T."/>
            <person name="Thoulutsang Y."/>
            <person name="Thoulutsang D."/>
            <person name="Topham K."/>
            <person name="Topping I."/>
            <person name="Tsamla T."/>
            <person name="Vassiliev H."/>
            <person name="Vo A."/>
            <person name="Wangchuk T."/>
            <person name="Wangdi T."/>
            <person name="Weiand M."/>
            <person name="Wilkinson J."/>
            <person name="Wilson A."/>
            <person name="Yadav S."/>
            <person name="Young G."/>
            <person name="Yu Q."/>
            <person name="Zembek L."/>
            <person name="Zhong D."/>
            <person name="Zimmer A."/>
            <person name="Zwirko Z."/>
            <person name="Jaffe D.B."/>
            <person name="Alvarez P."/>
            <person name="Brockman W."/>
            <person name="Butler J."/>
            <person name="Chin C."/>
            <person name="Gnerre S."/>
            <person name="Grabherr M."/>
            <person name="Kleber M."/>
            <person name="Mauceli E."/>
            <person name="MacCallum I."/>
        </authorList>
    </citation>
    <scope>NUCLEOTIDE SEQUENCE [LARGE SCALE GENOMIC DNA]</scope>
    <source>
        <strain evidence="2">MSH-3 / Tucson 14011-0111.49</strain>
    </source>
</reference>
<organism evidence="2">
    <name type="scientific">Drosophila persimilis</name>
    <name type="common">Fruit fly</name>
    <dbReference type="NCBI Taxonomy" id="7234"/>
    <lineage>
        <taxon>Eukaryota</taxon>
        <taxon>Metazoa</taxon>
        <taxon>Ecdysozoa</taxon>
        <taxon>Arthropoda</taxon>
        <taxon>Hexapoda</taxon>
        <taxon>Insecta</taxon>
        <taxon>Pterygota</taxon>
        <taxon>Neoptera</taxon>
        <taxon>Endopterygota</taxon>
        <taxon>Diptera</taxon>
        <taxon>Brachycera</taxon>
        <taxon>Muscomorpha</taxon>
        <taxon>Ephydroidea</taxon>
        <taxon>Drosophilidae</taxon>
        <taxon>Drosophila</taxon>
        <taxon>Sophophora</taxon>
    </lineage>
</organism>
<proteinExistence type="predicted"/>
<protein>
    <submittedName>
        <fullName evidence="1">GL18411</fullName>
    </submittedName>
</protein>